<accession>A0A6N8ECQ8</accession>
<reference evidence="2 3" key="1">
    <citation type="submission" date="2019-11" db="EMBL/GenBank/DDBJ databases">
        <title>Whole-genome sequence of the anaerobic purple sulfur bacterium Allochromatium palmeri DSM 15591.</title>
        <authorList>
            <person name="Kyndt J.A."/>
            <person name="Meyer T.E."/>
        </authorList>
    </citation>
    <scope>NUCLEOTIDE SEQUENCE [LARGE SCALE GENOMIC DNA]</scope>
    <source>
        <strain evidence="2 3">DSM 15591</strain>
    </source>
</reference>
<evidence type="ECO:0000313" key="3">
    <source>
        <dbReference type="Proteomes" id="UP000434044"/>
    </source>
</evidence>
<dbReference type="PANTHER" id="PTHR12526:SF600">
    <property type="entry name" value="GLYCOSYL TRANSFERASE GROUP 1"/>
    <property type="match status" value="1"/>
</dbReference>
<keyword evidence="3" id="KW-1185">Reference proteome</keyword>
<dbReference type="SUPFAM" id="SSF53756">
    <property type="entry name" value="UDP-Glycosyltransferase/glycogen phosphorylase"/>
    <property type="match status" value="2"/>
</dbReference>
<name>A0A6N8ECQ8_9GAMM</name>
<dbReference type="PANTHER" id="PTHR12526">
    <property type="entry name" value="GLYCOSYLTRANSFERASE"/>
    <property type="match status" value="1"/>
</dbReference>
<dbReference type="Pfam" id="PF13439">
    <property type="entry name" value="Glyco_transf_4"/>
    <property type="match status" value="1"/>
</dbReference>
<dbReference type="AlphaFoldDB" id="A0A6N8ECQ8"/>
<dbReference type="Gene3D" id="3.40.50.2000">
    <property type="entry name" value="Glycogen Phosphorylase B"/>
    <property type="match status" value="3"/>
</dbReference>
<evidence type="ECO:0000313" key="2">
    <source>
        <dbReference type="EMBL" id="MTW20307.1"/>
    </source>
</evidence>
<dbReference type="CDD" id="cd03801">
    <property type="entry name" value="GT4_PimA-like"/>
    <property type="match status" value="1"/>
</dbReference>
<dbReference type="Proteomes" id="UP000434044">
    <property type="component" value="Unassembled WGS sequence"/>
</dbReference>
<dbReference type="Pfam" id="PF13692">
    <property type="entry name" value="Glyco_trans_1_4"/>
    <property type="match status" value="1"/>
</dbReference>
<dbReference type="RefSeq" id="WP_155448869.1">
    <property type="nucleotide sequence ID" value="NZ_WNKT01000005.1"/>
</dbReference>
<evidence type="ECO:0000259" key="1">
    <source>
        <dbReference type="Pfam" id="PF13439"/>
    </source>
</evidence>
<dbReference type="EMBL" id="WNKT01000005">
    <property type="protein sequence ID" value="MTW20307.1"/>
    <property type="molecule type" value="Genomic_DNA"/>
</dbReference>
<dbReference type="InterPro" id="IPR028098">
    <property type="entry name" value="Glyco_trans_4-like_N"/>
</dbReference>
<dbReference type="OrthoDB" id="9807209at2"/>
<keyword evidence="2" id="KW-0808">Transferase</keyword>
<protein>
    <submittedName>
        <fullName evidence="2">Glycosyltransferase</fullName>
    </submittedName>
</protein>
<proteinExistence type="predicted"/>
<sequence length="851" mass="93433">MKILLITHGEPLDPARIASGNSVRAHGLALGLIEAGHSVVQVYPEALGEPTALIAERGLSARCYTDRETLAALIDAEAPDVLILGYWELIELLPESLAVPIVLDVVAPRILEAMYQAHLDLADEVRRTLRCYRRADRFLVGNQRQASFLLPWLLLAGFDCRAGAPIDVLPISAGFESYQPLSYTPDTRLCLVAGGVSWPWRRTEDWLDPLVWALERHGQGRAGLMMFSGQYVYAADQPPPALGEREQTWPESIVERHGLQPYGALRDNLRRDCHIGLELADENPERWHSQSFRAMEFLSLGLPLICNGYTELAGLVRDYDAGWVVERVEDIDGLIARILAHPESIAVKSANALKLVEERFHYARTIQPVLAFLAAPTRACPGKPLIDLEPPAPSAMAGEVSTVPAVASAPVVDTQAPTASARLKTLARAALGRARPWLKPLVTTLTRGIGRLGRRRAVILVSRSDIRPTNHGAAVKIERTAWGLSFAVEAVYLLSEDRACYHEVRQGQVVERAFPRWLSALGPDPEQVRAVLLDSGIPADDAFLYRPTADWSFIARTLYLALRTGARVYQAEFPAYGRATCWARDLLGGRALLVEHNVEYQRLADQVPDLSRHGYDMLRKIELGWCNRSDAVIVVSEADRQRLLADGVAPERLHHIPHGVDLDGFERAEPLDLHARYDIPTEDAILVYHGIYLYPPNLEAMEVMAGEILPRLEQLGVAVTVLAIGAHPPARELHPRLRFTGPVESVAPYLKGADLAVVPLQKGGGTRMKILDYFAAGLAVVSTAKGAEGIPITSGVEALIVDDHDAFAQAVAELLADSARRARLGAAARDFVAPLDWRAIAARYLALVETV</sequence>
<organism evidence="2 3">
    <name type="scientific">Allochromatium palmeri</name>
    <dbReference type="NCBI Taxonomy" id="231048"/>
    <lineage>
        <taxon>Bacteria</taxon>
        <taxon>Pseudomonadati</taxon>
        <taxon>Pseudomonadota</taxon>
        <taxon>Gammaproteobacteria</taxon>
        <taxon>Chromatiales</taxon>
        <taxon>Chromatiaceae</taxon>
        <taxon>Allochromatium</taxon>
    </lineage>
</organism>
<gene>
    <name evidence="2" type="ORF">GJ668_04255</name>
</gene>
<comment type="caution">
    <text evidence="2">The sequence shown here is derived from an EMBL/GenBank/DDBJ whole genome shotgun (WGS) entry which is preliminary data.</text>
</comment>
<dbReference type="GO" id="GO:0016757">
    <property type="term" value="F:glycosyltransferase activity"/>
    <property type="evidence" value="ECO:0007669"/>
    <property type="project" value="UniProtKB-ARBA"/>
</dbReference>
<feature type="domain" description="Glycosyltransferase subfamily 4-like N-terminal" evidence="1">
    <location>
        <begin position="543"/>
        <end position="663"/>
    </location>
</feature>